<gene>
    <name evidence="2" type="ORF">TMI583_LOCUS45895</name>
</gene>
<keyword evidence="1" id="KW-0812">Transmembrane</keyword>
<dbReference type="Proteomes" id="UP000682733">
    <property type="component" value="Unassembled WGS sequence"/>
</dbReference>
<evidence type="ECO:0000256" key="1">
    <source>
        <dbReference type="SAM" id="Phobius"/>
    </source>
</evidence>
<evidence type="ECO:0000313" key="3">
    <source>
        <dbReference type="Proteomes" id="UP000682733"/>
    </source>
</evidence>
<reference evidence="2" key="1">
    <citation type="submission" date="2021-02" db="EMBL/GenBank/DDBJ databases">
        <authorList>
            <person name="Nowell W R."/>
        </authorList>
    </citation>
    <scope>NUCLEOTIDE SEQUENCE</scope>
</reference>
<evidence type="ECO:0000313" key="2">
    <source>
        <dbReference type="EMBL" id="CAF4452677.1"/>
    </source>
</evidence>
<keyword evidence="1" id="KW-0472">Membrane</keyword>
<dbReference type="AlphaFoldDB" id="A0A8S2WPD8"/>
<sequence>YTVSSDAIIGYYIQLTVTIAKRLFIVKLSLATTAIMCMLGVLLIYYQ</sequence>
<organism evidence="2 3">
    <name type="scientific">Didymodactylos carnosus</name>
    <dbReference type="NCBI Taxonomy" id="1234261"/>
    <lineage>
        <taxon>Eukaryota</taxon>
        <taxon>Metazoa</taxon>
        <taxon>Spiralia</taxon>
        <taxon>Gnathifera</taxon>
        <taxon>Rotifera</taxon>
        <taxon>Eurotatoria</taxon>
        <taxon>Bdelloidea</taxon>
        <taxon>Philodinida</taxon>
        <taxon>Philodinidae</taxon>
        <taxon>Didymodactylos</taxon>
    </lineage>
</organism>
<feature type="transmembrane region" description="Helical" evidence="1">
    <location>
        <begin position="24"/>
        <end position="46"/>
    </location>
</feature>
<proteinExistence type="predicted"/>
<name>A0A8S2WPD8_9BILA</name>
<protein>
    <submittedName>
        <fullName evidence="2">Uncharacterized protein</fullName>
    </submittedName>
</protein>
<accession>A0A8S2WPD8</accession>
<feature type="non-terminal residue" evidence="2">
    <location>
        <position position="1"/>
    </location>
</feature>
<dbReference type="EMBL" id="CAJOBA010083531">
    <property type="protein sequence ID" value="CAF4452677.1"/>
    <property type="molecule type" value="Genomic_DNA"/>
</dbReference>
<keyword evidence="1" id="KW-1133">Transmembrane helix</keyword>
<comment type="caution">
    <text evidence="2">The sequence shown here is derived from an EMBL/GenBank/DDBJ whole genome shotgun (WGS) entry which is preliminary data.</text>
</comment>